<gene>
    <name evidence="1" type="ORF">P8X34_05850</name>
</gene>
<organism evidence="1 2">
    <name type="scientific">Pyrococcus kukulkanii</name>
    <dbReference type="NCBI Taxonomy" id="1609559"/>
    <lineage>
        <taxon>Archaea</taxon>
        <taxon>Methanobacteriati</taxon>
        <taxon>Methanobacteriota</taxon>
        <taxon>Thermococci</taxon>
        <taxon>Thermococcales</taxon>
        <taxon>Thermococcaceae</taxon>
        <taxon>Pyrococcus</taxon>
    </lineage>
</organism>
<reference evidence="1 2" key="1">
    <citation type="submission" date="2023-03" db="EMBL/GenBank/DDBJ databases">
        <title>Speciation in Pyrococcus: adaptation to high temperature as a mechanism.</title>
        <authorList>
            <person name="Gu J."/>
        </authorList>
    </citation>
    <scope>NUCLEOTIDE SEQUENCE [LARGE SCALE GENOMIC DNA]</scope>
    <source>
        <strain evidence="1 2">LMOA34</strain>
    </source>
</reference>
<dbReference type="RefSeq" id="WP_372823620.1">
    <property type="nucleotide sequence ID" value="NZ_CP122538.1"/>
</dbReference>
<keyword evidence="2" id="KW-1185">Reference proteome</keyword>
<evidence type="ECO:0000313" key="2">
    <source>
        <dbReference type="Proteomes" id="UP001571980"/>
    </source>
</evidence>
<dbReference type="Proteomes" id="UP001571980">
    <property type="component" value="Unassembled WGS sequence"/>
</dbReference>
<accession>A0ABV4T6L5</accession>
<dbReference type="EMBL" id="JARRIG010000003">
    <property type="protein sequence ID" value="MFA4804264.1"/>
    <property type="molecule type" value="Genomic_DNA"/>
</dbReference>
<name>A0ABV4T6L5_9EURY</name>
<comment type="caution">
    <text evidence="1">The sequence shown here is derived from an EMBL/GenBank/DDBJ whole genome shotgun (WGS) entry which is preliminary data.</text>
</comment>
<proteinExistence type="predicted"/>
<protein>
    <submittedName>
        <fullName evidence="1">Uncharacterized protein</fullName>
    </submittedName>
</protein>
<evidence type="ECO:0000313" key="1">
    <source>
        <dbReference type="EMBL" id="MFA4804264.1"/>
    </source>
</evidence>
<sequence>MKGNVPSLIGEIFTEEGRELTMRYSAILEAVADGKSTSGEITNKLLLKGTHRKGNQ</sequence>